<organism evidence="2 3">
    <name type="scientific">Streptococcus salivarius</name>
    <dbReference type="NCBI Taxonomy" id="1304"/>
    <lineage>
        <taxon>Bacteria</taxon>
        <taxon>Bacillati</taxon>
        <taxon>Bacillota</taxon>
        <taxon>Bacilli</taxon>
        <taxon>Lactobacillales</taxon>
        <taxon>Streptococcaceae</taxon>
        <taxon>Streptococcus</taxon>
    </lineage>
</organism>
<dbReference type="RefSeq" id="WP_037603851.1">
    <property type="nucleotide sequence ID" value="NZ_JJMS01000034.1"/>
</dbReference>
<sequence length="60" mass="6766">METINTILGIIASIFAIISTIISIKNYNEIKVIKNNQIENRMYVNGNENNQVIGNQNSIK</sequence>
<dbReference type="AlphaFoldDB" id="A0A074IT35"/>
<reference evidence="2 3" key="1">
    <citation type="submission" date="2014-04" db="EMBL/GenBank/DDBJ databases">
        <title>Variable characteristics of bacteriocin-producing Streptococcus salivarius strains isolated from Malaysian subjects.</title>
        <authorList>
            <person name="Philip K."/>
            <person name="Barbour A."/>
        </authorList>
    </citation>
    <scope>NUCLEOTIDE SEQUENCE [LARGE SCALE GENOMIC DNA]</scope>
    <source>
        <strain evidence="2 3">NU10</strain>
    </source>
</reference>
<proteinExistence type="predicted"/>
<dbReference type="Proteomes" id="UP000027855">
    <property type="component" value="Unassembled WGS sequence"/>
</dbReference>
<protein>
    <submittedName>
        <fullName evidence="2">Uncharacterized protein</fullName>
    </submittedName>
</protein>
<evidence type="ECO:0000313" key="3">
    <source>
        <dbReference type="Proteomes" id="UP000027855"/>
    </source>
</evidence>
<evidence type="ECO:0000256" key="1">
    <source>
        <dbReference type="SAM" id="Phobius"/>
    </source>
</evidence>
<accession>A0A074IT35</accession>
<dbReference type="EMBL" id="JJMT01000033">
    <property type="protein sequence ID" value="KEO43240.1"/>
    <property type="molecule type" value="Genomic_DNA"/>
</dbReference>
<feature type="transmembrane region" description="Helical" evidence="1">
    <location>
        <begin position="6"/>
        <end position="24"/>
    </location>
</feature>
<name>A0A074IT35_STRSL</name>
<comment type="caution">
    <text evidence="2">The sequence shown here is derived from an EMBL/GenBank/DDBJ whole genome shotgun (WGS) entry which is preliminary data.</text>
</comment>
<keyword evidence="1" id="KW-1133">Transmembrane helix</keyword>
<gene>
    <name evidence="2" type="ORF">DL07_06955</name>
</gene>
<evidence type="ECO:0000313" key="2">
    <source>
        <dbReference type="EMBL" id="KEO43240.1"/>
    </source>
</evidence>
<keyword evidence="1" id="KW-0472">Membrane</keyword>
<keyword evidence="1" id="KW-0812">Transmembrane</keyword>